<dbReference type="AlphaFoldDB" id="A0A8J2VT63"/>
<accession>A0A8J2VT63</accession>
<proteinExistence type="predicted"/>
<protein>
    <submittedName>
        <fullName evidence="2">(African queen) hypothetical protein</fullName>
    </submittedName>
</protein>
<feature type="compositionally biased region" description="Basic and acidic residues" evidence="1">
    <location>
        <begin position="39"/>
        <end position="51"/>
    </location>
</feature>
<evidence type="ECO:0000313" key="2">
    <source>
        <dbReference type="EMBL" id="CAG9567740.1"/>
    </source>
</evidence>
<evidence type="ECO:0000256" key="1">
    <source>
        <dbReference type="SAM" id="MobiDB-lite"/>
    </source>
</evidence>
<reference evidence="2" key="1">
    <citation type="submission" date="2021-09" db="EMBL/GenBank/DDBJ databases">
        <authorList>
            <person name="Martin H S."/>
        </authorList>
    </citation>
    <scope>NUCLEOTIDE SEQUENCE</scope>
</reference>
<gene>
    <name evidence="2" type="ORF">DCHRY22_LOCUS7901</name>
</gene>
<dbReference type="EMBL" id="CAKASE010000059">
    <property type="protein sequence ID" value="CAG9567740.1"/>
    <property type="molecule type" value="Genomic_DNA"/>
</dbReference>
<name>A0A8J2VT63_9NEOP</name>
<feature type="region of interest" description="Disordered" evidence="1">
    <location>
        <begin position="39"/>
        <end position="77"/>
    </location>
</feature>
<dbReference type="Proteomes" id="UP000789524">
    <property type="component" value="Unassembled WGS sequence"/>
</dbReference>
<evidence type="ECO:0000313" key="3">
    <source>
        <dbReference type="Proteomes" id="UP000789524"/>
    </source>
</evidence>
<sequence>MRSIVGHQSERFEQITAQMMRNNPRSALLEDYLVREGRQHTVHPRRERDGAQSDVPICPERAKQTPFKSRADLRHSE</sequence>
<comment type="caution">
    <text evidence="2">The sequence shown here is derived from an EMBL/GenBank/DDBJ whole genome shotgun (WGS) entry which is preliminary data.</text>
</comment>
<keyword evidence="3" id="KW-1185">Reference proteome</keyword>
<organism evidence="2 3">
    <name type="scientific">Danaus chrysippus</name>
    <name type="common">African queen</name>
    <dbReference type="NCBI Taxonomy" id="151541"/>
    <lineage>
        <taxon>Eukaryota</taxon>
        <taxon>Metazoa</taxon>
        <taxon>Ecdysozoa</taxon>
        <taxon>Arthropoda</taxon>
        <taxon>Hexapoda</taxon>
        <taxon>Insecta</taxon>
        <taxon>Pterygota</taxon>
        <taxon>Neoptera</taxon>
        <taxon>Endopterygota</taxon>
        <taxon>Lepidoptera</taxon>
        <taxon>Glossata</taxon>
        <taxon>Ditrysia</taxon>
        <taxon>Papilionoidea</taxon>
        <taxon>Nymphalidae</taxon>
        <taxon>Danainae</taxon>
        <taxon>Danaini</taxon>
        <taxon>Danaina</taxon>
        <taxon>Danaus</taxon>
        <taxon>Anosia</taxon>
    </lineage>
</organism>